<dbReference type="GO" id="GO:0006529">
    <property type="term" value="P:asparagine biosynthetic process"/>
    <property type="evidence" value="ECO:0007669"/>
    <property type="project" value="UniProtKB-KW"/>
</dbReference>
<feature type="region of interest" description="Disordered" evidence="4">
    <location>
        <begin position="164"/>
        <end position="183"/>
    </location>
</feature>
<accession>A0A914GPM6</accession>
<dbReference type="Gene3D" id="3.40.50.620">
    <property type="entry name" value="HUPs"/>
    <property type="match status" value="1"/>
</dbReference>
<evidence type="ECO:0000313" key="7">
    <source>
        <dbReference type="WBParaSite" id="Gr19_v10_g10263.t1"/>
    </source>
</evidence>
<feature type="domain" description="Asparagine synthetase" evidence="5">
    <location>
        <begin position="43"/>
        <end position="138"/>
    </location>
</feature>
<organism evidence="6 7">
    <name type="scientific">Globodera rostochiensis</name>
    <name type="common">Golden nematode worm</name>
    <name type="synonym">Heterodera rostochiensis</name>
    <dbReference type="NCBI Taxonomy" id="31243"/>
    <lineage>
        <taxon>Eukaryota</taxon>
        <taxon>Metazoa</taxon>
        <taxon>Ecdysozoa</taxon>
        <taxon>Nematoda</taxon>
        <taxon>Chromadorea</taxon>
        <taxon>Rhabditida</taxon>
        <taxon>Tylenchina</taxon>
        <taxon>Tylenchomorpha</taxon>
        <taxon>Tylenchoidea</taxon>
        <taxon>Heteroderidae</taxon>
        <taxon>Heteroderinae</taxon>
        <taxon>Globodera</taxon>
    </lineage>
</organism>
<dbReference type="PANTHER" id="PTHR45937:SF1">
    <property type="entry name" value="ASPARAGINE SYNTHETASE DOMAIN-CONTAINING PROTEIN 1"/>
    <property type="match status" value="1"/>
</dbReference>
<proteinExistence type="predicted"/>
<keyword evidence="3" id="KW-0315">Glutamine amidotransferase</keyword>
<dbReference type="InterPro" id="IPR014729">
    <property type="entry name" value="Rossmann-like_a/b/a_fold"/>
</dbReference>
<evidence type="ECO:0000256" key="1">
    <source>
        <dbReference type="ARBA" id="ARBA00022605"/>
    </source>
</evidence>
<dbReference type="AlphaFoldDB" id="A0A914GPM6"/>
<dbReference type="InterPro" id="IPR001962">
    <property type="entry name" value="Asn_synthase"/>
</dbReference>
<keyword evidence="2" id="KW-0061">Asparagine biosynthesis</keyword>
<evidence type="ECO:0000256" key="2">
    <source>
        <dbReference type="ARBA" id="ARBA00022888"/>
    </source>
</evidence>
<dbReference type="CDD" id="cd01991">
    <property type="entry name" value="Asn_synthase_B_C"/>
    <property type="match status" value="1"/>
</dbReference>
<evidence type="ECO:0000256" key="4">
    <source>
        <dbReference type="SAM" id="MobiDB-lite"/>
    </source>
</evidence>
<keyword evidence="6" id="KW-1185">Reference proteome</keyword>
<dbReference type="GO" id="GO:0004066">
    <property type="term" value="F:asparagine synthase (glutamine-hydrolyzing) activity"/>
    <property type="evidence" value="ECO:0007669"/>
    <property type="project" value="InterPro"/>
</dbReference>
<evidence type="ECO:0000256" key="3">
    <source>
        <dbReference type="ARBA" id="ARBA00022962"/>
    </source>
</evidence>
<name>A0A914GPM6_GLORO</name>
<dbReference type="WBParaSite" id="Gr19_v10_g10263.t1">
    <property type="protein sequence ID" value="Gr19_v10_g10263.t1"/>
    <property type="gene ID" value="Gr19_v10_g10263"/>
</dbReference>
<keyword evidence="1" id="KW-0028">Amino-acid biosynthesis</keyword>
<protein>
    <submittedName>
        <fullName evidence="7">Asparagine synthetase domain-containing protein</fullName>
    </submittedName>
</protein>
<dbReference type="SUPFAM" id="SSF52402">
    <property type="entry name" value="Adenine nucleotide alpha hydrolases-like"/>
    <property type="match status" value="1"/>
</dbReference>
<dbReference type="Proteomes" id="UP000887572">
    <property type="component" value="Unplaced"/>
</dbReference>
<evidence type="ECO:0000313" key="6">
    <source>
        <dbReference type="Proteomes" id="UP000887572"/>
    </source>
</evidence>
<sequence length="183" mass="20053">MKGVDFDTGQEIIDKTPFALVGSGSDEQLGGYARHQTVFKSKGLQGLATELSMEMHRIGARNFGRDDRIGTANGKSILAPFLEEPFVRWLNTLPTALKTGFGLPNGAPNKFLLRNALRFLGVPEYFVQRPKRAMQFGTRMVKMEAIESGGAKLKGHQMCKKLLPRNGSANANDGEGRVMPLSD</sequence>
<dbReference type="InterPro" id="IPR051857">
    <property type="entry name" value="Asn_synthetase_domain"/>
</dbReference>
<evidence type="ECO:0000259" key="5">
    <source>
        <dbReference type="Pfam" id="PF00733"/>
    </source>
</evidence>
<dbReference type="PANTHER" id="PTHR45937">
    <property type="entry name" value="ASPARAGINE SYNTHETASE DOMAIN-CONTAINING PROTEIN 1"/>
    <property type="match status" value="1"/>
</dbReference>
<dbReference type="Pfam" id="PF00733">
    <property type="entry name" value="Asn_synthase"/>
    <property type="match status" value="1"/>
</dbReference>
<reference evidence="7" key="1">
    <citation type="submission" date="2022-11" db="UniProtKB">
        <authorList>
            <consortium name="WormBaseParasite"/>
        </authorList>
    </citation>
    <scope>IDENTIFICATION</scope>
</reference>